<dbReference type="Proteomes" id="UP000813427">
    <property type="component" value="Unassembled WGS sequence"/>
</dbReference>
<evidence type="ECO:0000256" key="1">
    <source>
        <dbReference type="SAM" id="SignalP"/>
    </source>
</evidence>
<accession>A0A8K0RQP3</accession>
<proteinExistence type="predicted"/>
<keyword evidence="3" id="KW-1185">Reference proteome</keyword>
<protein>
    <recommendedName>
        <fullName evidence="4">Transposase</fullName>
    </recommendedName>
</protein>
<feature type="signal peptide" evidence="1">
    <location>
        <begin position="1"/>
        <end position="19"/>
    </location>
</feature>
<dbReference type="AlphaFoldDB" id="A0A8K0RQP3"/>
<dbReference type="EMBL" id="JAGPXF010000005">
    <property type="protein sequence ID" value="KAH7241716.1"/>
    <property type="molecule type" value="Genomic_DNA"/>
</dbReference>
<sequence length="70" mass="7966">MFLIVFPVLSMTSMTRTAGKTVAIIRIKLIWLFSTGDFPSHNPDEVAAFKSRFHKIEWRLSMLRALLGVA</sequence>
<evidence type="ECO:0000313" key="3">
    <source>
        <dbReference type="Proteomes" id="UP000813427"/>
    </source>
</evidence>
<reference evidence="2" key="1">
    <citation type="journal article" date="2021" name="Nat. Commun.">
        <title>Genetic determinants of endophytism in the Arabidopsis root mycobiome.</title>
        <authorList>
            <person name="Mesny F."/>
            <person name="Miyauchi S."/>
            <person name="Thiergart T."/>
            <person name="Pickel B."/>
            <person name="Atanasova L."/>
            <person name="Karlsson M."/>
            <person name="Huettel B."/>
            <person name="Barry K.W."/>
            <person name="Haridas S."/>
            <person name="Chen C."/>
            <person name="Bauer D."/>
            <person name="Andreopoulos W."/>
            <person name="Pangilinan J."/>
            <person name="LaButti K."/>
            <person name="Riley R."/>
            <person name="Lipzen A."/>
            <person name="Clum A."/>
            <person name="Drula E."/>
            <person name="Henrissat B."/>
            <person name="Kohler A."/>
            <person name="Grigoriev I.V."/>
            <person name="Martin F.M."/>
            <person name="Hacquard S."/>
        </authorList>
    </citation>
    <scope>NUCLEOTIDE SEQUENCE</scope>
    <source>
        <strain evidence="2">MPI-SDFR-AT-0068</strain>
    </source>
</reference>
<keyword evidence="1" id="KW-0732">Signal</keyword>
<comment type="caution">
    <text evidence="2">The sequence shown here is derived from an EMBL/GenBank/DDBJ whole genome shotgun (WGS) entry which is preliminary data.</text>
</comment>
<feature type="chain" id="PRO_5035472355" description="Transposase" evidence="1">
    <location>
        <begin position="20"/>
        <end position="70"/>
    </location>
</feature>
<evidence type="ECO:0000313" key="2">
    <source>
        <dbReference type="EMBL" id="KAH7241716.1"/>
    </source>
</evidence>
<evidence type="ECO:0008006" key="4">
    <source>
        <dbReference type="Google" id="ProtNLM"/>
    </source>
</evidence>
<gene>
    <name evidence="2" type="ORF">BKA59DRAFT_479150</name>
</gene>
<organism evidence="2 3">
    <name type="scientific">Fusarium tricinctum</name>
    <dbReference type="NCBI Taxonomy" id="61284"/>
    <lineage>
        <taxon>Eukaryota</taxon>
        <taxon>Fungi</taxon>
        <taxon>Dikarya</taxon>
        <taxon>Ascomycota</taxon>
        <taxon>Pezizomycotina</taxon>
        <taxon>Sordariomycetes</taxon>
        <taxon>Hypocreomycetidae</taxon>
        <taxon>Hypocreales</taxon>
        <taxon>Nectriaceae</taxon>
        <taxon>Fusarium</taxon>
        <taxon>Fusarium tricinctum species complex</taxon>
    </lineage>
</organism>
<name>A0A8K0RQP3_9HYPO</name>